<sequence>MTSINSIYVSNPRANGEYAGSNTSITDQEKESVSDAKRVAVTQVEDVVTLSPQAIEQMNTELQARNDQQPGDHSSQPDGSSNGISVGSGSATPDTYSPPSVNANDRVTERASERPAPLQQNQVRQTGTSSDISDSNPTQNTDSTALLTNSSAQASSGGDNDGDADDIGGNSTVNLATNIDGDDDSSTSQTASAPTSADTTTSTSSASSTTTTTNNSSDTSTSFTSDSDDNDSSEESDSAAGSAPAGAGKAGGPGGAGGASSSDDATTLEQQIAELEKQIKVAEAELEKLAAKAKDDDSAVAQMQAKQMEVAQLQGQLIELQQQQLASLSASSSQGHF</sequence>
<evidence type="ECO:0000313" key="3">
    <source>
        <dbReference type="Proteomes" id="UP001150830"/>
    </source>
</evidence>
<feature type="region of interest" description="Disordered" evidence="1">
    <location>
        <begin position="1"/>
        <end position="36"/>
    </location>
</feature>
<dbReference type="EMBL" id="JAPNOA010000009">
    <property type="protein sequence ID" value="MCY0964032.1"/>
    <property type="molecule type" value="Genomic_DNA"/>
</dbReference>
<feature type="compositionally biased region" description="Low complexity" evidence="1">
    <location>
        <begin position="238"/>
        <end position="247"/>
    </location>
</feature>
<feature type="compositionally biased region" description="Gly residues" evidence="1">
    <location>
        <begin position="248"/>
        <end position="258"/>
    </location>
</feature>
<reference evidence="2" key="1">
    <citation type="submission" date="2022-11" db="EMBL/GenBank/DDBJ databases">
        <title>Parathalassolutuus dongxingensis gen. nov., sp. nov., a novel member of family Oceanospirillaceae isolated from a coastal shrimp pond in Guangxi, China.</title>
        <authorList>
            <person name="Chen H."/>
        </authorList>
    </citation>
    <scope>NUCLEOTIDE SEQUENCE</scope>
    <source>
        <strain evidence="2">G-43</strain>
    </source>
</reference>
<feature type="compositionally biased region" description="Polar residues" evidence="1">
    <location>
        <begin position="52"/>
        <end position="78"/>
    </location>
</feature>
<comment type="caution">
    <text evidence="2">The sequence shown here is derived from an EMBL/GenBank/DDBJ whole genome shotgun (WGS) entry which is preliminary data.</text>
</comment>
<dbReference type="RefSeq" id="WP_283172250.1">
    <property type="nucleotide sequence ID" value="NZ_JAPNOA010000009.1"/>
</dbReference>
<feature type="compositionally biased region" description="Low complexity" evidence="1">
    <location>
        <begin position="79"/>
        <end position="90"/>
    </location>
</feature>
<feature type="region of interest" description="Disordered" evidence="1">
    <location>
        <begin position="52"/>
        <end position="269"/>
    </location>
</feature>
<feature type="compositionally biased region" description="Low complexity" evidence="1">
    <location>
        <begin position="149"/>
        <end position="158"/>
    </location>
</feature>
<keyword evidence="3" id="KW-1185">Reference proteome</keyword>
<accession>A0A9X3EAM4</accession>
<protein>
    <submittedName>
        <fullName evidence="2">Uncharacterized protein</fullName>
    </submittedName>
</protein>
<dbReference type="AlphaFoldDB" id="A0A9X3EAM4"/>
<feature type="compositionally biased region" description="Polar residues" evidence="1">
    <location>
        <begin position="91"/>
        <end position="105"/>
    </location>
</feature>
<name>A0A9X3EAM4_9GAMM</name>
<evidence type="ECO:0000256" key="1">
    <source>
        <dbReference type="SAM" id="MobiDB-lite"/>
    </source>
</evidence>
<proteinExistence type="predicted"/>
<organism evidence="2 3">
    <name type="scientific">Parathalassolituus penaei</name>
    <dbReference type="NCBI Taxonomy" id="2997323"/>
    <lineage>
        <taxon>Bacteria</taxon>
        <taxon>Pseudomonadati</taxon>
        <taxon>Pseudomonadota</taxon>
        <taxon>Gammaproteobacteria</taxon>
        <taxon>Oceanospirillales</taxon>
        <taxon>Oceanospirillaceae</taxon>
        <taxon>Parathalassolituus</taxon>
    </lineage>
</organism>
<feature type="compositionally biased region" description="Polar residues" evidence="1">
    <location>
        <begin position="118"/>
        <end position="148"/>
    </location>
</feature>
<dbReference type="Proteomes" id="UP001150830">
    <property type="component" value="Unassembled WGS sequence"/>
</dbReference>
<feature type="compositionally biased region" description="Polar residues" evidence="1">
    <location>
        <begin position="1"/>
        <end position="13"/>
    </location>
</feature>
<evidence type="ECO:0000313" key="2">
    <source>
        <dbReference type="EMBL" id="MCY0964032.1"/>
    </source>
</evidence>
<feature type="compositionally biased region" description="Acidic residues" evidence="1">
    <location>
        <begin position="226"/>
        <end position="237"/>
    </location>
</feature>
<gene>
    <name evidence="2" type="ORF">OUO13_02425</name>
</gene>
<feature type="compositionally biased region" description="Low complexity" evidence="1">
    <location>
        <begin position="186"/>
        <end position="225"/>
    </location>
</feature>
<feature type="compositionally biased region" description="Basic and acidic residues" evidence="1">
    <location>
        <begin position="27"/>
        <end position="36"/>
    </location>
</feature>